<name>A0AA96F3N6_9MICO</name>
<feature type="binding site" evidence="10">
    <location>
        <begin position="24"/>
        <end position="29"/>
    </location>
    <ligand>
        <name>substrate</name>
    </ligand>
</feature>
<reference evidence="14 15" key="1">
    <citation type="submission" date="2023-09" db="EMBL/GenBank/DDBJ databases">
        <title>Demequina sp. a novel bacteria isolated from Capsicum annuum.</title>
        <authorList>
            <person name="Humaira Z."/>
            <person name="Lee J."/>
            <person name="Cho D."/>
        </authorList>
    </citation>
    <scope>NUCLEOTIDE SEQUENCE [LARGE SCALE GENOMIC DNA]</scope>
    <source>
        <strain evidence="14 15">OYTSA14</strain>
    </source>
</reference>
<dbReference type="EC" id="2.5.1.75" evidence="10"/>
<dbReference type="Gene3D" id="1.10.20.140">
    <property type="match status" value="1"/>
</dbReference>
<evidence type="ECO:0000256" key="4">
    <source>
        <dbReference type="ARBA" id="ARBA00022679"/>
    </source>
</evidence>
<keyword evidence="4 10" id="KW-0808">Transferase</keyword>
<accession>A0AA96F3N6</accession>
<evidence type="ECO:0000256" key="6">
    <source>
        <dbReference type="ARBA" id="ARBA00022741"/>
    </source>
</evidence>
<comment type="subunit">
    <text evidence="10">Monomer.</text>
</comment>
<dbReference type="GO" id="GO:0005524">
    <property type="term" value="F:ATP binding"/>
    <property type="evidence" value="ECO:0007669"/>
    <property type="project" value="UniProtKB-UniRule"/>
</dbReference>
<keyword evidence="5 10" id="KW-0819">tRNA processing</keyword>
<comment type="catalytic activity">
    <reaction evidence="9 10 11">
        <text>adenosine(37) in tRNA + dimethylallyl diphosphate = N(6)-dimethylallyladenosine(37) in tRNA + diphosphate</text>
        <dbReference type="Rhea" id="RHEA:26482"/>
        <dbReference type="Rhea" id="RHEA-COMP:10162"/>
        <dbReference type="Rhea" id="RHEA-COMP:10375"/>
        <dbReference type="ChEBI" id="CHEBI:33019"/>
        <dbReference type="ChEBI" id="CHEBI:57623"/>
        <dbReference type="ChEBI" id="CHEBI:74411"/>
        <dbReference type="ChEBI" id="CHEBI:74415"/>
        <dbReference type="EC" id="2.5.1.75"/>
    </reaction>
</comment>
<dbReference type="InterPro" id="IPR027417">
    <property type="entry name" value="P-loop_NTPase"/>
</dbReference>
<dbReference type="PANTHER" id="PTHR11088:SF60">
    <property type="entry name" value="TRNA DIMETHYLALLYLTRANSFERASE"/>
    <property type="match status" value="1"/>
</dbReference>
<evidence type="ECO:0000313" key="14">
    <source>
        <dbReference type="EMBL" id="WNM23373.1"/>
    </source>
</evidence>
<evidence type="ECO:0000256" key="1">
    <source>
        <dbReference type="ARBA" id="ARBA00001946"/>
    </source>
</evidence>
<evidence type="ECO:0000256" key="10">
    <source>
        <dbReference type="HAMAP-Rule" id="MF_00185"/>
    </source>
</evidence>
<dbReference type="CDD" id="cd01983">
    <property type="entry name" value="SIMIBI"/>
    <property type="match status" value="1"/>
</dbReference>
<gene>
    <name evidence="10 14" type="primary">miaA</name>
    <name evidence="14" type="ORF">RN606_08330</name>
</gene>
<evidence type="ECO:0000256" key="13">
    <source>
        <dbReference type="RuleBase" id="RU003785"/>
    </source>
</evidence>
<keyword evidence="7 10" id="KW-0067">ATP-binding</keyword>
<comment type="caution">
    <text evidence="10">Lacks conserved residue(s) required for the propagation of feature annotation.</text>
</comment>
<evidence type="ECO:0000256" key="3">
    <source>
        <dbReference type="ARBA" id="ARBA00005842"/>
    </source>
</evidence>
<feature type="binding site" evidence="10">
    <location>
        <begin position="22"/>
        <end position="29"/>
    </location>
    <ligand>
        <name>ATP</name>
        <dbReference type="ChEBI" id="CHEBI:30616"/>
    </ligand>
</feature>
<dbReference type="InterPro" id="IPR039657">
    <property type="entry name" value="Dimethylallyltransferase"/>
</dbReference>
<keyword evidence="8 10" id="KW-0460">Magnesium</keyword>
<evidence type="ECO:0000256" key="5">
    <source>
        <dbReference type="ARBA" id="ARBA00022694"/>
    </source>
</evidence>
<dbReference type="NCBIfam" id="TIGR00174">
    <property type="entry name" value="miaA"/>
    <property type="match status" value="1"/>
</dbReference>
<dbReference type="RefSeq" id="WP_313496236.1">
    <property type="nucleotide sequence ID" value="NZ_CP134879.1"/>
</dbReference>
<evidence type="ECO:0000313" key="15">
    <source>
        <dbReference type="Proteomes" id="UP001304125"/>
    </source>
</evidence>
<comment type="function">
    <text evidence="2 10 12">Catalyzes the transfer of a dimethylallyl group onto the adenine at position 37 in tRNAs that read codons beginning with uridine, leading to the formation of N6-(dimethylallyl)adenosine (i(6)A).</text>
</comment>
<dbReference type="Proteomes" id="UP001304125">
    <property type="component" value="Chromosome"/>
</dbReference>
<evidence type="ECO:0000256" key="12">
    <source>
        <dbReference type="RuleBase" id="RU003784"/>
    </source>
</evidence>
<evidence type="ECO:0000256" key="7">
    <source>
        <dbReference type="ARBA" id="ARBA00022840"/>
    </source>
</evidence>
<comment type="similarity">
    <text evidence="3 10 13">Belongs to the IPP transferase family.</text>
</comment>
<feature type="site" description="Interaction with substrate tRNA" evidence="10">
    <location>
        <position position="118"/>
    </location>
</feature>
<dbReference type="Gene3D" id="3.40.50.300">
    <property type="entry name" value="P-loop containing nucleotide triphosphate hydrolases"/>
    <property type="match status" value="1"/>
</dbReference>
<proteinExistence type="inferred from homology"/>
<keyword evidence="15" id="KW-1185">Reference proteome</keyword>
<protein>
    <recommendedName>
        <fullName evidence="10">tRNA dimethylallyltransferase</fullName>
        <ecNumber evidence="10">2.5.1.75</ecNumber>
    </recommendedName>
    <alternativeName>
        <fullName evidence="10">Dimethylallyl diphosphate:tRNA dimethylallyltransferase</fullName>
        <shortName evidence="10">DMAPP:tRNA dimethylallyltransferase</shortName>
        <shortName evidence="10">DMATase</shortName>
    </alternativeName>
    <alternativeName>
        <fullName evidence="10">Isopentenyl-diphosphate:tRNA isopentenyltransferase</fullName>
        <shortName evidence="10">IPP transferase</shortName>
        <shortName evidence="10">IPPT</shortName>
        <shortName evidence="10">IPTase</shortName>
    </alternativeName>
</protein>
<evidence type="ECO:0000256" key="8">
    <source>
        <dbReference type="ARBA" id="ARBA00022842"/>
    </source>
</evidence>
<evidence type="ECO:0000256" key="11">
    <source>
        <dbReference type="RuleBase" id="RU003783"/>
    </source>
</evidence>
<dbReference type="FunFam" id="1.10.20.140:FF:000001">
    <property type="entry name" value="tRNA dimethylallyltransferase"/>
    <property type="match status" value="1"/>
</dbReference>
<dbReference type="InterPro" id="IPR018022">
    <property type="entry name" value="IPT"/>
</dbReference>
<evidence type="ECO:0000256" key="9">
    <source>
        <dbReference type="ARBA" id="ARBA00049563"/>
    </source>
</evidence>
<dbReference type="GO" id="GO:0006400">
    <property type="term" value="P:tRNA modification"/>
    <property type="evidence" value="ECO:0007669"/>
    <property type="project" value="TreeGrafter"/>
</dbReference>
<dbReference type="EMBL" id="CP134879">
    <property type="protein sequence ID" value="WNM23373.1"/>
    <property type="molecule type" value="Genomic_DNA"/>
</dbReference>
<dbReference type="HAMAP" id="MF_00185">
    <property type="entry name" value="IPP_trans"/>
    <property type="match status" value="1"/>
</dbReference>
<dbReference type="PANTHER" id="PTHR11088">
    <property type="entry name" value="TRNA DIMETHYLALLYLTRANSFERASE"/>
    <property type="match status" value="1"/>
</dbReference>
<sequence>MSSDTVRDVGQRRAPQVIAVVGATATGKSAVSVALARALIARGTPAEIINGDAMQFYRGMDIGTAKISMAERDGVVHHELDWLDVTEDASVARFQGRARADIDAIHARGGRAIIVGGSGLYLRALLDVFDFPVTDPALRAELEARAESEGAGVLHRELAALDPAGARGIDPRNARRVVRALEVVTLTGEPFGTTLPRHEYAIPAVQVGLELGYDVLDPRIEARVSTMWEGGLVGEVERLVGEGLRSGTTARRAVGYAETLRHLDGELDAAATKELIAQHTRRLARRQRRWFNPDPRVAWVPAPRDAADVVRAASQALAIVDRTGTGAHPTDVG</sequence>
<dbReference type="SUPFAM" id="SSF52540">
    <property type="entry name" value="P-loop containing nucleoside triphosphate hydrolases"/>
    <property type="match status" value="1"/>
</dbReference>
<dbReference type="AlphaFoldDB" id="A0AA96F3N6"/>
<organism evidence="14 15">
    <name type="scientific">Demequina capsici</name>
    <dbReference type="NCBI Taxonomy" id="3075620"/>
    <lineage>
        <taxon>Bacteria</taxon>
        <taxon>Bacillati</taxon>
        <taxon>Actinomycetota</taxon>
        <taxon>Actinomycetes</taxon>
        <taxon>Micrococcales</taxon>
        <taxon>Demequinaceae</taxon>
        <taxon>Demequina</taxon>
    </lineage>
</organism>
<feature type="site" description="Interaction with substrate tRNA" evidence="10">
    <location>
        <position position="139"/>
    </location>
</feature>
<dbReference type="Pfam" id="PF01715">
    <property type="entry name" value="IPPT"/>
    <property type="match status" value="1"/>
</dbReference>
<dbReference type="GO" id="GO:0052381">
    <property type="term" value="F:tRNA dimethylallyltransferase activity"/>
    <property type="evidence" value="ECO:0007669"/>
    <property type="project" value="UniProtKB-UniRule"/>
</dbReference>
<comment type="cofactor">
    <cofactor evidence="1 10">
        <name>Mg(2+)</name>
        <dbReference type="ChEBI" id="CHEBI:18420"/>
    </cofactor>
</comment>
<keyword evidence="6 10" id="KW-0547">Nucleotide-binding</keyword>
<evidence type="ECO:0000256" key="2">
    <source>
        <dbReference type="ARBA" id="ARBA00003213"/>
    </source>
</evidence>